<dbReference type="Proteomes" id="UP001338125">
    <property type="component" value="Unassembled WGS sequence"/>
</dbReference>
<dbReference type="PANTHER" id="PTHR43142:SF3">
    <property type="entry name" value="PUTATIVE (AFU_ORTHOLOGUE AFUA_3G09070)-RELATED"/>
    <property type="match status" value="1"/>
</dbReference>
<dbReference type="InterPro" id="IPR002018">
    <property type="entry name" value="CarbesteraseB"/>
</dbReference>
<comment type="caution">
    <text evidence="5">The sequence shown here is derived from an EMBL/GenBank/DDBJ whole genome shotgun (WGS) entry which is preliminary data.</text>
</comment>
<accession>A0ABR0SZQ6</accession>
<dbReference type="InterPro" id="IPR029058">
    <property type="entry name" value="AB_hydrolase_fold"/>
</dbReference>
<dbReference type="InterPro" id="IPR019826">
    <property type="entry name" value="Carboxylesterase_B_AS"/>
</dbReference>
<proteinExistence type="inferred from homology"/>
<reference evidence="5 6" key="1">
    <citation type="submission" date="2024-01" db="EMBL/GenBank/DDBJ databases">
        <title>Complete genome of Cladobotryum mycophilum ATHUM6906.</title>
        <authorList>
            <person name="Christinaki A.C."/>
            <person name="Myridakis A.I."/>
            <person name="Kouvelis V.N."/>
        </authorList>
    </citation>
    <scope>NUCLEOTIDE SEQUENCE [LARGE SCALE GENOMIC DNA]</scope>
    <source>
        <strain evidence="5 6">ATHUM6906</strain>
    </source>
</reference>
<keyword evidence="3" id="KW-0732">Signal</keyword>
<sequence>MWPQRALLTCLGLAKVSVCTPQPSDSSWETVFSNDLLGIQSASTKAILLLDGPVTNQAASLACAALHESLVDPIDYPPPSSLGVCLRSELNLAYAGIVTIITCNAQLPVLCTQTAPFSNSTYADNSEKWQVQTKSGSQNITGYRDRVGFRFLGVRYAEQPERFTYSTLYDKSGQQSAISYGSECTQRLNIGGSEDCLFLNIFTTYLPRTNVKPAASQLKPVVFYIHGGGFLVGAGSLPDLEGDVVVVTINYRLGAFGFLALDDGFTNGNFGLSDQITALDWVISHIASFGGDPTRITIFGQSAGAASVAALLGSPKAVGKYAAAMPMSNLGGLGSVANYKEYPSISAAAALMGPLLAATACTNATSQVDCLRASDASDIGIYGGSAVYITVDGTYINSSHLVLDGSGYVAHVPLLLGGMRDEGAALTVYPNTTNITQAIIVDGFDASQYQEALFPVPPGPNATLNVFNATTHFSTDAMARCFNQAIAYAGSKNRVFKSVWYYEYERSYQSAGFEVNVPVCDAPVTMSHPYGDTNLPYFKCHGGDVYYVFGNLLRSGRQLRDNIDLPFSQLIVDSLMSFARSYTPNPDVDYLRKKNHHSTLAQIRTPGGTWQPVASGTKPVRRLDWPSKQAEFDEIEQCQELGMPLDFLA</sequence>
<evidence type="ECO:0000256" key="1">
    <source>
        <dbReference type="ARBA" id="ARBA00005964"/>
    </source>
</evidence>
<gene>
    <name evidence="5" type="ORF">PT974_00046</name>
</gene>
<dbReference type="SUPFAM" id="SSF53474">
    <property type="entry name" value="alpha/beta-Hydrolases"/>
    <property type="match status" value="1"/>
</dbReference>
<evidence type="ECO:0000256" key="3">
    <source>
        <dbReference type="RuleBase" id="RU361235"/>
    </source>
</evidence>
<dbReference type="Pfam" id="PF00135">
    <property type="entry name" value="COesterase"/>
    <property type="match status" value="1"/>
</dbReference>
<dbReference type="EMBL" id="JAVFKD010000001">
    <property type="protein sequence ID" value="KAK5997691.1"/>
    <property type="molecule type" value="Genomic_DNA"/>
</dbReference>
<organism evidence="5 6">
    <name type="scientific">Cladobotryum mycophilum</name>
    <dbReference type="NCBI Taxonomy" id="491253"/>
    <lineage>
        <taxon>Eukaryota</taxon>
        <taxon>Fungi</taxon>
        <taxon>Dikarya</taxon>
        <taxon>Ascomycota</taxon>
        <taxon>Pezizomycotina</taxon>
        <taxon>Sordariomycetes</taxon>
        <taxon>Hypocreomycetidae</taxon>
        <taxon>Hypocreales</taxon>
        <taxon>Hypocreaceae</taxon>
        <taxon>Cladobotryum</taxon>
    </lineage>
</organism>
<dbReference type="PANTHER" id="PTHR43142">
    <property type="entry name" value="CARBOXYLIC ESTER HYDROLASE"/>
    <property type="match status" value="1"/>
</dbReference>
<evidence type="ECO:0000256" key="2">
    <source>
        <dbReference type="ARBA" id="ARBA00022801"/>
    </source>
</evidence>
<protein>
    <recommendedName>
        <fullName evidence="3">Carboxylic ester hydrolase</fullName>
        <ecNumber evidence="3">3.1.1.-</ecNumber>
    </recommendedName>
</protein>
<dbReference type="PROSITE" id="PS00122">
    <property type="entry name" value="CARBOXYLESTERASE_B_1"/>
    <property type="match status" value="1"/>
</dbReference>
<dbReference type="EC" id="3.1.1.-" evidence="3"/>
<dbReference type="Gene3D" id="3.40.50.1820">
    <property type="entry name" value="alpha/beta hydrolase"/>
    <property type="match status" value="1"/>
</dbReference>
<feature type="domain" description="Carboxylesterase type B" evidence="4">
    <location>
        <begin position="150"/>
        <end position="603"/>
    </location>
</feature>
<name>A0ABR0SZQ6_9HYPO</name>
<evidence type="ECO:0000313" key="6">
    <source>
        <dbReference type="Proteomes" id="UP001338125"/>
    </source>
</evidence>
<keyword evidence="2 3" id="KW-0378">Hydrolase</keyword>
<keyword evidence="6" id="KW-1185">Reference proteome</keyword>
<feature type="signal peptide" evidence="3">
    <location>
        <begin position="1"/>
        <end position="21"/>
    </location>
</feature>
<feature type="chain" id="PRO_5044968618" description="Carboxylic ester hydrolase" evidence="3">
    <location>
        <begin position="22"/>
        <end position="649"/>
    </location>
</feature>
<comment type="similarity">
    <text evidence="1 3">Belongs to the type-B carboxylesterase/lipase family.</text>
</comment>
<evidence type="ECO:0000313" key="5">
    <source>
        <dbReference type="EMBL" id="KAK5997691.1"/>
    </source>
</evidence>
<evidence type="ECO:0000259" key="4">
    <source>
        <dbReference type="Pfam" id="PF00135"/>
    </source>
</evidence>